<organism evidence="3 4">
    <name type="scientific">Candidatus Rothia avicola</name>
    <dbReference type="NCBI Taxonomy" id="2840478"/>
    <lineage>
        <taxon>Bacteria</taxon>
        <taxon>Bacillati</taxon>
        <taxon>Actinomycetota</taxon>
        <taxon>Actinomycetes</taxon>
        <taxon>Micrococcales</taxon>
        <taxon>Micrococcaceae</taxon>
        <taxon>Rothia</taxon>
    </lineage>
</organism>
<evidence type="ECO:0000259" key="2">
    <source>
        <dbReference type="Pfam" id="PF07853"/>
    </source>
</evidence>
<dbReference type="AlphaFoldDB" id="A0A9D1ZRH8"/>
<sequence length="207" mass="22529">MSTQDFPPIKPNRTWFLVALGLVVAELIYLALMYPSLPQQIPVHYNLWGQADGWADKSAWSVFGLTFTLPALLALVWWGGTAMGRMANKDASAQSHDAFSPHAGKQGQRQLAAAQALGLDARVYSARRLYAQTQAVVPLFAGLALALVLAVKIINLTMVGVLGEASVLFAPVLVVSYCLFLTARSYLAGKKFDTRALVRDTNRHTGR</sequence>
<feature type="transmembrane region" description="Helical" evidence="1">
    <location>
        <begin position="15"/>
        <end position="37"/>
    </location>
</feature>
<reference evidence="3" key="1">
    <citation type="journal article" date="2021" name="PeerJ">
        <title>Extensive microbial diversity within the chicken gut microbiome revealed by metagenomics and culture.</title>
        <authorList>
            <person name="Gilroy R."/>
            <person name="Ravi A."/>
            <person name="Getino M."/>
            <person name="Pursley I."/>
            <person name="Horton D.L."/>
            <person name="Alikhan N.F."/>
            <person name="Baker D."/>
            <person name="Gharbi K."/>
            <person name="Hall N."/>
            <person name="Watson M."/>
            <person name="Adriaenssens E.M."/>
            <person name="Foster-Nyarko E."/>
            <person name="Jarju S."/>
            <person name="Secka A."/>
            <person name="Antonio M."/>
            <person name="Oren A."/>
            <person name="Chaudhuri R.R."/>
            <person name="La Ragione R."/>
            <person name="Hildebrand F."/>
            <person name="Pallen M.J."/>
        </authorList>
    </citation>
    <scope>NUCLEOTIDE SEQUENCE</scope>
    <source>
        <strain evidence="3">ChiHjej12B11-9195</strain>
    </source>
</reference>
<feature type="transmembrane region" description="Helical" evidence="1">
    <location>
        <begin position="166"/>
        <end position="187"/>
    </location>
</feature>
<evidence type="ECO:0000256" key="1">
    <source>
        <dbReference type="SAM" id="Phobius"/>
    </source>
</evidence>
<reference evidence="3" key="2">
    <citation type="submission" date="2021-04" db="EMBL/GenBank/DDBJ databases">
        <authorList>
            <person name="Gilroy R."/>
        </authorList>
    </citation>
    <scope>NUCLEOTIDE SEQUENCE</scope>
    <source>
        <strain evidence="3">ChiHjej12B11-9195</strain>
    </source>
</reference>
<feature type="transmembrane region" description="Helical" evidence="1">
    <location>
        <begin position="57"/>
        <end position="79"/>
    </location>
</feature>
<gene>
    <name evidence="3" type="ORF">H9821_00270</name>
</gene>
<comment type="caution">
    <text evidence="3">The sequence shown here is derived from an EMBL/GenBank/DDBJ whole genome shotgun (WGS) entry which is preliminary data.</text>
</comment>
<proteinExistence type="predicted"/>
<feature type="domain" description="DUF1648" evidence="2">
    <location>
        <begin position="22"/>
        <end position="67"/>
    </location>
</feature>
<dbReference type="Pfam" id="PF07853">
    <property type="entry name" value="DUF1648"/>
    <property type="match status" value="1"/>
</dbReference>
<dbReference type="Proteomes" id="UP000824134">
    <property type="component" value="Unassembled WGS sequence"/>
</dbReference>
<keyword evidence="1" id="KW-0472">Membrane</keyword>
<dbReference type="InterPro" id="IPR012867">
    <property type="entry name" value="DUF1648"/>
</dbReference>
<evidence type="ECO:0000313" key="3">
    <source>
        <dbReference type="EMBL" id="HIY94091.1"/>
    </source>
</evidence>
<name>A0A9D1ZRH8_9MICC</name>
<keyword evidence="1" id="KW-1133">Transmembrane helix</keyword>
<dbReference type="EMBL" id="DXCN01000004">
    <property type="protein sequence ID" value="HIY94091.1"/>
    <property type="molecule type" value="Genomic_DNA"/>
</dbReference>
<protein>
    <submittedName>
        <fullName evidence="3">DUF1648 domain-containing protein</fullName>
    </submittedName>
</protein>
<evidence type="ECO:0000313" key="4">
    <source>
        <dbReference type="Proteomes" id="UP000824134"/>
    </source>
</evidence>
<keyword evidence="1" id="KW-0812">Transmembrane</keyword>
<accession>A0A9D1ZRH8</accession>
<feature type="transmembrane region" description="Helical" evidence="1">
    <location>
        <begin position="135"/>
        <end position="154"/>
    </location>
</feature>